<accession>A0A7N2KKA4</accession>
<dbReference type="EnsemblPlants" id="QL01p001417:mrna">
    <property type="protein sequence ID" value="QL01p001417:mrna"/>
    <property type="gene ID" value="QL01p001417"/>
</dbReference>
<keyword evidence="1" id="KW-1133">Transmembrane helix</keyword>
<keyword evidence="1" id="KW-0472">Membrane</keyword>
<evidence type="ECO:0000256" key="1">
    <source>
        <dbReference type="SAM" id="Phobius"/>
    </source>
</evidence>
<dbReference type="AlphaFoldDB" id="A0A7N2KKA4"/>
<proteinExistence type="predicted"/>
<organism evidence="2 3">
    <name type="scientific">Quercus lobata</name>
    <name type="common">Valley oak</name>
    <dbReference type="NCBI Taxonomy" id="97700"/>
    <lineage>
        <taxon>Eukaryota</taxon>
        <taxon>Viridiplantae</taxon>
        <taxon>Streptophyta</taxon>
        <taxon>Embryophyta</taxon>
        <taxon>Tracheophyta</taxon>
        <taxon>Spermatophyta</taxon>
        <taxon>Magnoliopsida</taxon>
        <taxon>eudicotyledons</taxon>
        <taxon>Gunneridae</taxon>
        <taxon>Pentapetalae</taxon>
        <taxon>rosids</taxon>
        <taxon>fabids</taxon>
        <taxon>Fagales</taxon>
        <taxon>Fagaceae</taxon>
        <taxon>Quercus</taxon>
    </lineage>
</organism>
<keyword evidence="1" id="KW-0812">Transmembrane</keyword>
<evidence type="ECO:0000313" key="3">
    <source>
        <dbReference type="Proteomes" id="UP000594261"/>
    </source>
</evidence>
<dbReference type="EMBL" id="LRBV02000001">
    <property type="status" value="NOT_ANNOTATED_CDS"/>
    <property type="molecule type" value="Genomic_DNA"/>
</dbReference>
<keyword evidence="3" id="KW-1185">Reference proteome</keyword>
<reference evidence="2 3" key="1">
    <citation type="journal article" date="2016" name="G3 (Bethesda)">
        <title>First Draft Assembly and Annotation of the Genome of a California Endemic Oak Quercus lobata Nee (Fagaceae).</title>
        <authorList>
            <person name="Sork V.L."/>
            <person name="Fitz-Gibbon S.T."/>
            <person name="Puiu D."/>
            <person name="Crepeau M."/>
            <person name="Gugger P.F."/>
            <person name="Sherman R."/>
            <person name="Stevens K."/>
            <person name="Langley C.H."/>
            <person name="Pellegrini M."/>
            <person name="Salzberg S.L."/>
        </authorList>
    </citation>
    <scope>NUCLEOTIDE SEQUENCE [LARGE SCALE GENOMIC DNA]</scope>
    <source>
        <strain evidence="2 3">cv. SW786</strain>
    </source>
</reference>
<dbReference type="Proteomes" id="UP000594261">
    <property type="component" value="Chromosome 1"/>
</dbReference>
<dbReference type="InParanoid" id="A0A7N2KKA4"/>
<protein>
    <submittedName>
        <fullName evidence="2">Uncharacterized protein</fullName>
    </submittedName>
</protein>
<evidence type="ECO:0000313" key="2">
    <source>
        <dbReference type="EnsemblPlants" id="QL01p001417:mrna"/>
    </source>
</evidence>
<reference evidence="2" key="2">
    <citation type="submission" date="2021-01" db="UniProtKB">
        <authorList>
            <consortium name="EnsemblPlants"/>
        </authorList>
    </citation>
    <scope>IDENTIFICATION</scope>
</reference>
<sequence>MGFPMGFELILSCFVLILSYFWFDFVDFVFGLSNVEMGFVDFVDCGGRPVIVGWCCVCSSTKRAEQRNEMRGIEGFLQNEFFGSKTLKQTALTTIPSQSAKTIKIPTAQYEFGANFMDPKLMLVGRY</sequence>
<name>A0A7N2KKA4_QUELO</name>
<feature type="transmembrane region" description="Helical" evidence="1">
    <location>
        <begin position="6"/>
        <end position="23"/>
    </location>
</feature>
<dbReference type="Gramene" id="QL01p001417:mrna">
    <property type="protein sequence ID" value="QL01p001417:mrna"/>
    <property type="gene ID" value="QL01p001417"/>
</dbReference>